<dbReference type="PANTHER" id="PTHR15407:SF28">
    <property type="entry name" value="RIBITOL-5-PHOSPHATE TRANSFERASE FKTN"/>
    <property type="match status" value="1"/>
</dbReference>
<dbReference type="EMBL" id="KK116158">
    <property type="protein sequence ID" value="KFM66976.1"/>
    <property type="molecule type" value="Genomic_DNA"/>
</dbReference>
<name>A0A087TPD7_STEMI</name>
<dbReference type="OrthoDB" id="444255at2759"/>
<organism evidence="6 7">
    <name type="scientific">Stegodyphus mimosarum</name>
    <name type="common">African social velvet spider</name>
    <dbReference type="NCBI Taxonomy" id="407821"/>
    <lineage>
        <taxon>Eukaryota</taxon>
        <taxon>Metazoa</taxon>
        <taxon>Ecdysozoa</taxon>
        <taxon>Arthropoda</taxon>
        <taxon>Chelicerata</taxon>
        <taxon>Arachnida</taxon>
        <taxon>Araneae</taxon>
        <taxon>Araneomorphae</taxon>
        <taxon>Entelegynae</taxon>
        <taxon>Eresoidea</taxon>
        <taxon>Eresidae</taxon>
        <taxon>Stegodyphus</taxon>
    </lineage>
</organism>
<protein>
    <submittedName>
        <fullName evidence="6">Fukutin</fullName>
    </submittedName>
</protein>
<sequence>MKSLGRHVKFLFAGLLLVSAILLLMTTTVVRRLWDYDGLSCDFSSSPELLEGVLQQQVDVCLIRPPTRNPQLLMDDIDSFESHQTEALKETSRHTLINTLAEFSDVMAVMGIKTGLIEPSILFCMLTWPQKELLMKRNFNVSDVVGSQNTVTLGIFAKDAEVLEQAPIQSNLRSMGFQIVPVKEPLRNWMQEKPNFHRNETFTGHIFCKRGIYVIHLVVFQERTTYLWHAGISKQVKNVLPLQDLLFVDSDSSYENFTFVPLLLKKYSISLYVPSDPQYFLFQIRNSRFLECNMSRAANLTTTPDPNSKSLEAFRRKFIISLRELKSRFRPLLQTFWIWSGTMLGWYRQCDIIPYTTDVDFAAWASEVEDLEALVKLFLKDKHLSIRERM</sequence>
<keyword evidence="4" id="KW-0472">Membrane</keyword>
<accession>A0A087TPD7</accession>
<dbReference type="InterPro" id="IPR009644">
    <property type="entry name" value="FKTN/MNN4/W02B3.4-1"/>
</dbReference>
<gene>
    <name evidence="6" type="ORF">X975_05639</name>
</gene>
<keyword evidence="7" id="KW-1185">Reference proteome</keyword>
<keyword evidence="3" id="KW-1133">Transmembrane helix</keyword>
<evidence type="ECO:0000256" key="1">
    <source>
        <dbReference type="ARBA" id="ARBA00004167"/>
    </source>
</evidence>
<keyword evidence="2" id="KW-0812">Transmembrane</keyword>
<dbReference type="GO" id="GO:0016020">
    <property type="term" value="C:membrane"/>
    <property type="evidence" value="ECO:0007669"/>
    <property type="project" value="UniProtKB-SubCell"/>
</dbReference>
<evidence type="ECO:0000256" key="4">
    <source>
        <dbReference type="ARBA" id="ARBA00023136"/>
    </source>
</evidence>
<proteinExistence type="predicted"/>
<dbReference type="AlphaFoldDB" id="A0A087TPD7"/>
<dbReference type="Pfam" id="PF19737">
    <property type="entry name" value="FKTN_N"/>
    <property type="match status" value="1"/>
</dbReference>
<evidence type="ECO:0000313" key="7">
    <source>
        <dbReference type="Proteomes" id="UP000054359"/>
    </source>
</evidence>
<feature type="domain" description="Ribitol-5-phosphate transferase FKTN N-terminal" evidence="5">
    <location>
        <begin position="173"/>
        <end position="317"/>
    </location>
</feature>
<dbReference type="STRING" id="407821.A0A087TPD7"/>
<evidence type="ECO:0000259" key="5">
    <source>
        <dbReference type="Pfam" id="PF19737"/>
    </source>
</evidence>
<evidence type="ECO:0000256" key="3">
    <source>
        <dbReference type="ARBA" id="ARBA00022989"/>
    </source>
</evidence>
<comment type="subcellular location">
    <subcellularLocation>
        <location evidence="1">Membrane</location>
        <topology evidence="1">Single-pass membrane protein</topology>
    </subcellularLocation>
</comment>
<feature type="non-terminal residue" evidence="6">
    <location>
        <position position="390"/>
    </location>
</feature>
<dbReference type="Proteomes" id="UP000054359">
    <property type="component" value="Unassembled WGS sequence"/>
</dbReference>
<evidence type="ECO:0000313" key="6">
    <source>
        <dbReference type="EMBL" id="KFM66976.1"/>
    </source>
</evidence>
<evidence type="ECO:0000256" key="2">
    <source>
        <dbReference type="ARBA" id="ARBA00022692"/>
    </source>
</evidence>
<dbReference type="InterPro" id="IPR045587">
    <property type="entry name" value="FKTN_N"/>
</dbReference>
<reference evidence="6 7" key="1">
    <citation type="submission" date="2013-11" db="EMBL/GenBank/DDBJ databases">
        <title>Genome sequencing of Stegodyphus mimosarum.</title>
        <authorList>
            <person name="Bechsgaard J."/>
        </authorList>
    </citation>
    <scope>NUCLEOTIDE SEQUENCE [LARGE SCALE GENOMIC DNA]</scope>
</reference>
<dbReference type="PANTHER" id="PTHR15407">
    <property type="entry name" value="FUKUTIN-RELATED"/>
    <property type="match status" value="1"/>
</dbReference>